<dbReference type="InParanoid" id="D8TKG4"/>
<dbReference type="AlphaFoldDB" id="D8TKG4"/>
<keyword evidence="1" id="KW-0732">Signal</keyword>
<dbReference type="RefSeq" id="XP_002947016.1">
    <property type="nucleotide sequence ID" value="XM_002946970.1"/>
</dbReference>
<evidence type="ECO:0000313" key="3">
    <source>
        <dbReference type="Proteomes" id="UP000001058"/>
    </source>
</evidence>
<dbReference type="GeneID" id="9618380"/>
<sequence>MTALLALWLCSGQANCATSRDQMLVVMPCAHTQHHIQQAVRHGGASEAHLPNEADLHWRCAPIADLQPSRVEHCEHNVESTPENRQLDITRQQPVLGRLPTWACSTWKHITSQDSAMAPTMFDSRMSGAGMQKLLLSSYSLHDEAALFRSYTNAEFNAELERGRQHHAVFESNYGSKPATTVPYNITKRIHDGDMPDFNTAMYADIMKLWMTSAGSLRANTAIQLIYDFGMDAAKVLDSTQEFTVRMVLQPSVMQDDVHLYQPFRDHFHLTCLMSTANPRLADKMEAFYIAQYNCLGPDGYNVLWSLVMWWWACGRYRHVFGSSYRRVMWGEGHMNQSYMRVMAISAWRLPAAVIHSCITDGCGTMRTCQMG</sequence>
<dbReference type="EMBL" id="GL378325">
    <property type="protein sequence ID" value="EFJ52242.1"/>
    <property type="molecule type" value="Genomic_DNA"/>
</dbReference>
<reference evidence="2 3" key="1">
    <citation type="journal article" date="2010" name="Science">
        <title>Genomic analysis of organismal complexity in the multicellular green alga Volvox carteri.</title>
        <authorList>
            <person name="Prochnik S.E."/>
            <person name="Umen J."/>
            <person name="Nedelcu A.M."/>
            <person name="Hallmann A."/>
            <person name="Miller S.M."/>
            <person name="Nishii I."/>
            <person name="Ferris P."/>
            <person name="Kuo A."/>
            <person name="Mitros T."/>
            <person name="Fritz-Laylin L.K."/>
            <person name="Hellsten U."/>
            <person name="Chapman J."/>
            <person name="Simakov O."/>
            <person name="Rensing S.A."/>
            <person name="Terry A."/>
            <person name="Pangilinan J."/>
            <person name="Kapitonov V."/>
            <person name="Jurka J."/>
            <person name="Salamov A."/>
            <person name="Shapiro H."/>
            <person name="Schmutz J."/>
            <person name="Grimwood J."/>
            <person name="Lindquist E."/>
            <person name="Lucas S."/>
            <person name="Grigoriev I.V."/>
            <person name="Schmitt R."/>
            <person name="Kirk D."/>
            <person name="Rokhsar D.S."/>
        </authorList>
    </citation>
    <scope>NUCLEOTIDE SEQUENCE [LARGE SCALE GENOMIC DNA]</scope>
    <source>
        <strain evidence="3">f. Nagariensis / Eve</strain>
    </source>
</reference>
<dbReference type="OrthoDB" id="560157at2759"/>
<feature type="signal peptide" evidence="1">
    <location>
        <begin position="1"/>
        <end position="16"/>
    </location>
</feature>
<gene>
    <name evidence="2" type="ORF">VOLCADRAFT_87210</name>
</gene>
<protein>
    <submittedName>
        <fullName evidence="2">Uncharacterized protein</fullName>
    </submittedName>
</protein>
<evidence type="ECO:0000256" key="1">
    <source>
        <dbReference type="SAM" id="SignalP"/>
    </source>
</evidence>
<feature type="chain" id="PRO_5003123659" evidence="1">
    <location>
        <begin position="17"/>
        <end position="372"/>
    </location>
</feature>
<evidence type="ECO:0000313" key="2">
    <source>
        <dbReference type="EMBL" id="EFJ52242.1"/>
    </source>
</evidence>
<dbReference type="Proteomes" id="UP000001058">
    <property type="component" value="Unassembled WGS sequence"/>
</dbReference>
<dbReference type="KEGG" id="vcn:VOLCADRAFT_87210"/>
<proteinExistence type="predicted"/>
<organism evidence="3">
    <name type="scientific">Volvox carteri f. nagariensis</name>
    <dbReference type="NCBI Taxonomy" id="3068"/>
    <lineage>
        <taxon>Eukaryota</taxon>
        <taxon>Viridiplantae</taxon>
        <taxon>Chlorophyta</taxon>
        <taxon>core chlorophytes</taxon>
        <taxon>Chlorophyceae</taxon>
        <taxon>CS clade</taxon>
        <taxon>Chlamydomonadales</taxon>
        <taxon>Volvocaceae</taxon>
        <taxon>Volvox</taxon>
    </lineage>
</organism>
<keyword evidence="3" id="KW-1185">Reference proteome</keyword>
<accession>D8TKG4</accession>
<name>D8TKG4_VOLCA</name>